<accession>A0A6A3HHZ9</accession>
<reference evidence="3 4" key="1">
    <citation type="submission" date="2018-09" db="EMBL/GenBank/DDBJ databases">
        <title>Genomic investigation of the strawberry pathogen Phytophthora fragariae indicates pathogenicity is determined by transcriptional variation in three key races.</title>
        <authorList>
            <person name="Adams T.M."/>
            <person name="Armitage A.D."/>
            <person name="Sobczyk M.K."/>
            <person name="Bates H.J."/>
            <person name="Dunwell J.M."/>
            <person name="Nellist C.F."/>
            <person name="Harrison R.J."/>
        </authorList>
    </citation>
    <scope>NUCLEOTIDE SEQUENCE [LARGE SCALE GENOMIC DNA]</scope>
    <source>
        <strain evidence="2 3">SCRP249</strain>
        <strain evidence="1 4">SCRP324</strain>
    </source>
</reference>
<dbReference type="Proteomes" id="UP000429607">
    <property type="component" value="Unassembled WGS sequence"/>
</dbReference>
<dbReference type="OrthoDB" id="10304775at2759"/>
<dbReference type="Proteomes" id="UP000435112">
    <property type="component" value="Unassembled WGS sequence"/>
</dbReference>
<evidence type="ECO:0000313" key="4">
    <source>
        <dbReference type="Proteomes" id="UP000435112"/>
    </source>
</evidence>
<dbReference type="EMBL" id="QXFV01004600">
    <property type="protein sequence ID" value="KAE8968759.1"/>
    <property type="molecule type" value="Genomic_DNA"/>
</dbReference>
<sequence>MSLRMLLQASPLSPCAIIGLTFRHCSAFPALRLMPFVLRCSVKSRLNSRRGVAQRCVPAQRQTIRARRGCGCTAASLVSGPAALCMCSTRLLCDAINGASSTVSLSM</sequence>
<evidence type="ECO:0000313" key="1">
    <source>
        <dbReference type="EMBL" id="KAE8968405.1"/>
    </source>
</evidence>
<name>A0A6A3HHZ9_9STRA</name>
<comment type="caution">
    <text evidence="1">The sequence shown here is derived from an EMBL/GenBank/DDBJ whole genome shotgun (WGS) entry which is preliminary data.</text>
</comment>
<gene>
    <name evidence="2" type="ORF">PR001_g27696</name>
    <name evidence="1" type="ORF">PR002_g27764</name>
</gene>
<evidence type="ECO:0000313" key="3">
    <source>
        <dbReference type="Proteomes" id="UP000429607"/>
    </source>
</evidence>
<protein>
    <submittedName>
        <fullName evidence="1">Uncharacterized protein</fullName>
    </submittedName>
</protein>
<dbReference type="AlphaFoldDB" id="A0A6A3HHZ9"/>
<organism evidence="1 4">
    <name type="scientific">Phytophthora rubi</name>
    <dbReference type="NCBI Taxonomy" id="129364"/>
    <lineage>
        <taxon>Eukaryota</taxon>
        <taxon>Sar</taxon>
        <taxon>Stramenopiles</taxon>
        <taxon>Oomycota</taxon>
        <taxon>Peronosporomycetes</taxon>
        <taxon>Peronosporales</taxon>
        <taxon>Peronosporaceae</taxon>
        <taxon>Phytophthora</taxon>
    </lineage>
</organism>
<dbReference type="EMBL" id="QXFU01004511">
    <property type="protein sequence ID" value="KAE8968405.1"/>
    <property type="molecule type" value="Genomic_DNA"/>
</dbReference>
<evidence type="ECO:0000313" key="2">
    <source>
        <dbReference type="EMBL" id="KAE8968759.1"/>
    </source>
</evidence>
<proteinExistence type="predicted"/>